<keyword evidence="2" id="KW-1185">Reference proteome</keyword>
<dbReference type="Gramene" id="PRQ31677">
    <property type="protein sequence ID" value="PRQ31677"/>
    <property type="gene ID" value="RchiOBHm_Chr5g0038131"/>
</dbReference>
<protein>
    <submittedName>
        <fullName evidence="1">Uncharacterized protein</fullName>
    </submittedName>
</protein>
<organism evidence="1 2">
    <name type="scientific">Rosa chinensis</name>
    <name type="common">China rose</name>
    <dbReference type="NCBI Taxonomy" id="74649"/>
    <lineage>
        <taxon>Eukaryota</taxon>
        <taxon>Viridiplantae</taxon>
        <taxon>Streptophyta</taxon>
        <taxon>Embryophyta</taxon>
        <taxon>Tracheophyta</taxon>
        <taxon>Spermatophyta</taxon>
        <taxon>Magnoliopsida</taxon>
        <taxon>eudicotyledons</taxon>
        <taxon>Gunneridae</taxon>
        <taxon>Pentapetalae</taxon>
        <taxon>rosids</taxon>
        <taxon>fabids</taxon>
        <taxon>Rosales</taxon>
        <taxon>Rosaceae</taxon>
        <taxon>Rosoideae</taxon>
        <taxon>Rosoideae incertae sedis</taxon>
        <taxon>Rosa</taxon>
    </lineage>
</organism>
<dbReference type="Proteomes" id="UP000238479">
    <property type="component" value="Chromosome 5"/>
</dbReference>
<evidence type="ECO:0000313" key="1">
    <source>
        <dbReference type="EMBL" id="PRQ31677.1"/>
    </source>
</evidence>
<comment type="caution">
    <text evidence="1">The sequence shown here is derived from an EMBL/GenBank/DDBJ whole genome shotgun (WGS) entry which is preliminary data.</text>
</comment>
<gene>
    <name evidence="1" type="ORF">RchiOBHm_Chr5g0038131</name>
</gene>
<dbReference type="EMBL" id="PDCK01000043">
    <property type="protein sequence ID" value="PRQ31677.1"/>
    <property type="molecule type" value="Genomic_DNA"/>
</dbReference>
<reference evidence="1 2" key="1">
    <citation type="journal article" date="2018" name="Nat. Genet.">
        <title>The Rosa genome provides new insights in the design of modern roses.</title>
        <authorList>
            <person name="Bendahmane M."/>
        </authorList>
    </citation>
    <scope>NUCLEOTIDE SEQUENCE [LARGE SCALE GENOMIC DNA]</scope>
    <source>
        <strain evidence="2">cv. Old Blush</strain>
    </source>
</reference>
<sequence length="104" mass="11763">MATKGTGEDNYEGKQKKSITRRSFAFAEALSQVTEKNASAFMNRVTQRVPNEGGVRQLGPSFHSEIPTLFSRFQTTGFSIGRRHHSWTTIGSPWFTFAFGRRVF</sequence>
<proteinExistence type="predicted"/>
<evidence type="ECO:0000313" key="2">
    <source>
        <dbReference type="Proteomes" id="UP000238479"/>
    </source>
</evidence>
<accession>A0A2P6QBX3</accession>
<name>A0A2P6QBX3_ROSCH</name>
<dbReference type="AlphaFoldDB" id="A0A2P6QBX3"/>